<evidence type="ECO:0000256" key="7">
    <source>
        <dbReference type="ARBA" id="ARBA00022833"/>
    </source>
</evidence>
<dbReference type="GO" id="GO:0006888">
    <property type="term" value="P:endoplasmic reticulum to Golgi vesicle-mediated transport"/>
    <property type="evidence" value="ECO:0007669"/>
    <property type="project" value="InterPro"/>
</dbReference>
<evidence type="ECO:0000256" key="3">
    <source>
        <dbReference type="ARBA" id="ARBA00022448"/>
    </source>
</evidence>
<evidence type="ECO:0000256" key="6">
    <source>
        <dbReference type="ARBA" id="ARBA00022824"/>
    </source>
</evidence>
<keyword evidence="9" id="KW-0653">Protein transport</keyword>
<dbReference type="NCBIfam" id="TIGR00756">
    <property type="entry name" value="PPR"/>
    <property type="match status" value="3"/>
</dbReference>
<feature type="repeat" description="PPR" evidence="12">
    <location>
        <begin position="260"/>
        <end position="294"/>
    </location>
</feature>
<dbReference type="InterPro" id="IPR011990">
    <property type="entry name" value="TPR-like_helical_dom_sf"/>
</dbReference>
<dbReference type="FunFam" id="2.30.30.380:FF:000001">
    <property type="entry name" value="Protein transport protein SEC23"/>
    <property type="match status" value="1"/>
</dbReference>
<keyword evidence="5" id="KW-0677">Repeat</keyword>
<gene>
    <name evidence="15" type="ORF">C1H46_005557</name>
</gene>
<dbReference type="Pfam" id="PF04810">
    <property type="entry name" value="zf-Sec23_Sec24"/>
    <property type="match status" value="1"/>
</dbReference>
<keyword evidence="10" id="KW-0472">Membrane</keyword>
<keyword evidence="8" id="KW-0931">ER-Golgi transport</keyword>
<evidence type="ECO:0000256" key="13">
    <source>
        <dbReference type="SAM" id="MobiDB-lite"/>
    </source>
</evidence>
<evidence type="ECO:0000256" key="4">
    <source>
        <dbReference type="ARBA" id="ARBA00022723"/>
    </source>
</evidence>
<keyword evidence="4" id="KW-0479">Metal-binding</keyword>
<organism evidence="15 16">
    <name type="scientific">Malus baccata</name>
    <name type="common">Siberian crab apple</name>
    <name type="synonym">Pyrus baccata</name>
    <dbReference type="NCBI Taxonomy" id="106549"/>
    <lineage>
        <taxon>Eukaryota</taxon>
        <taxon>Viridiplantae</taxon>
        <taxon>Streptophyta</taxon>
        <taxon>Embryophyta</taxon>
        <taxon>Tracheophyta</taxon>
        <taxon>Spermatophyta</taxon>
        <taxon>Magnoliopsida</taxon>
        <taxon>eudicotyledons</taxon>
        <taxon>Gunneridae</taxon>
        <taxon>Pentapetalae</taxon>
        <taxon>rosids</taxon>
        <taxon>fabids</taxon>
        <taxon>Rosales</taxon>
        <taxon>Rosaceae</taxon>
        <taxon>Amygdaloideae</taxon>
        <taxon>Maleae</taxon>
        <taxon>Malus</taxon>
    </lineage>
</organism>
<dbReference type="GO" id="GO:0003723">
    <property type="term" value="F:RNA binding"/>
    <property type="evidence" value="ECO:0007669"/>
    <property type="project" value="InterPro"/>
</dbReference>
<evidence type="ECO:0000256" key="9">
    <source>
        <dbReference type="ARBA" id="ARBA00022927"/>
    </source>
</evidence>
<dbReference type="InterPro" id="IPR002885">
    <property type="entry name" value="PPR_rpt"/>
</dbReference>
<dbReference type="InterPro" id="IPR006895">
    <property type="entry name" value="Znf_Sec23_Sec24"/>
</dbReference>
<evidence type="ECO:0000313" key="16">
    <source>
        <dbReference type="Proteomes" id="UP000315295"/>
    </source>
</evidence>
<keyword evidence="3" id="KW-0813">Transport</keyword>
<evidence type="ECO:0000256" key="8">
    <source>
        <dbReference type="ARBA" id="ARBA00022892"/>
    </source>
</evidence>
<dbReference type="PANTHER" id="PTHR47926">
    <property type="entry name" value="PENTATRICOPEPTIDE REPEAT-CONTAINING PROTEIN"/>
    <property type="match status" value="1"/>
</dbReference>
<keyword evidence="16" id="KW-1185">Reference proteome</keyword>
<proteinExistence type="predicted"/>
<accession>A0A540NCS5</accession>
<feature type="region of interest" description="Disordered" evidence="13">
    <location>
        <begin position="1"/>
        <end position="21"/>
    </location>
</feature>
<dbReference type="GO" id="GO:0030127">
    <property type="term" value="C:COPII vesicle coat"/>
    <property type="evidence" value="ECO:0007669"/>
    <property type="project" value="InterPro"/>
</dbReference>
<evidence type="ECO:0000256" key="1">
    <source>
        <dbReference type="ARBA" id="ARBA00004299"/>
    </source>
</evidence>
<name>A0A540NCS5_MALBA</name>
<dbReference type="InterPro" id="IPR036174">
    <property type="entry name" value="Znf_Sec23_Sec24_sf"/>
</dbReference>
<evidence type="ECO:0000259" key="14">
    <source>
        <dbReference type="Pfam" id="PF04810"/>
    </source>
</evidence>
<dbReference type="Pfam" id="PF20431">
    <property type="entry name" value="E_motif"/>
    <property type="match status" value="1"/>
</dbReference>
<evidence type="ECO:0000256" key="12">
    <source>
        <dbReference type="PROSITE-ProRule" id="PRU00708"/>
    </source>
</evidence>
<reference evidence="15 16" key="1">
    <citation type="journal article" date="2019" name="G3 (Bethesda)">
        <title>Sequencing of a Wild Apple (Malus baccata) Genome Unravels the Differences Between Cultivated and Wild Apple Species Regarding Disease Resistance and Cold Tolerance.</title>
        <authorList>
            <person name="Chen X."/>
        </authorList>
    </citation>
    <scope>NUCLEOTIDE SEQUENCE [LARGE SCALE GENOMIC DNA]</scope>
    <source>
        <strain evidence="16">cv. Shandingzi</strain>
        <tissue evidence="15">Leaves</tissue>
    </source>
</reference>
<evidence type="ECO:0000256" key="2">
    <source>
        <dbReference type="ARBA" id="ARBA00004397"/>
    </source>
</evidence>
<dbReference type="PROSITE" id="PS51375">
    <property type="entry name" value="PPR"/>
    <property type="match status" value="4"/>
</dbReference>
<keyword evidence="6" id="KW-0256">Endoplasmic reticulum</keyword>
<feature type="repeat" description="PPR" evidence="12">
    <location>
        <begin position="494"/>
        <end position="528"/>
    </location>
</feature>
<feature type="domain" description="Zinc finger Sec23/Sec24-type" evidence="14">
    <location>
        <begin position="48"/>
        <end position="86"/>
    </location>
</feature>
<dbReference type="GO" id="GO:0006886">
    <property type="term" value="P:intracellular protein transport"/>
    <property type="evidence" value="ECO:0007669"/>
    <property type="project" value="InterPro"/>
</dbReference>
<dbReference type="GO" id="GO:0005789">
    <property type="term" value="C:endoplasmic reticulum membrane"/>
    <property type="evidence" value="ECO:0007669"/>
    <property type="project" value="UniProtKB-SubCell"/>
</dbReference>
<sequence>MGSKNQGSDEAHPLPPSSTPYFPERSPSLCHLHSDQAIPLNANPPLRPLRCCTCHSVLNPFSTVDYAAKIWIYPFCFTRNHLPPHYASISDENLPIEKHTSPLVFIFVVDTCMIEEELSFLKDLVTYNSLLSGYVSADGYEDCALELFREMKSRDDRIRIDEIGLTTMLNLTAKLEIGYYGRQLHCFMVKTANDLSGFAVSSLIDMYSKCGCFQEALRMFSGYRGVVDLVSKNAMVAACCREGKLEMADDLFWTEPELNDAVSWNTLIAGYVQHGFEQEALKLFVCMADNGFRWNDHTFASALSACSGLKSSKLGKEIHAWVLKNGMTSNPYIVSGIVDVYSKCGNMCYAKSVHVATGSENSFSVSSMITGHASHGNLTEARKLFDSLTEKNAVVWTALFSGYLKYQKCEAIFELLGEFTAKESIVPDAGILISVLGACSIQAALDPGKQIHAYILRNGIEIDKKLFSALVDMYSKSGSITYAEKLFKSDYDRDIILYNVMLAGYAHHGHENKAIQIFNEMLEKGMGPDAITFLALLSACRHSCLVELGEQFFYLMEKVYNVLPEIEHYACMIDLYGRANQLDKAIAFMRKIPIESDTILWGAFMNACRVNGNAVLAREAEEKLLKLEGHIGDRYVQLVNFYAAEGDWDEVCRIRKKMKGKEAKKTAGCSWLYVENGVHIFISGDKAHPRAEAINCTLALLTEELYLISRASAGIII</sequence>
<keyword evidence="7" id="KW-0862">Zinc</keyword>
<dbReference type="Pfam" id="PF01535">
    <property type="entry name" value="PPR"/>
    <property type="match status" value="6"/>
</dbReference>
<dbReference type="PANTHER" id="PTHR47926:SF387">
    <property type="entry name" value="PENTATRICOPEPTIDE REPEAT-CONTAINING PROTEIN"/>
    <property type="match status" value="1"/>
</dbReference>
<dbReference type="STRING" id="106549.A0A540NCS5"/>
<comment type="caution">
    <text evidence="15">The sequence shown here is derived from an EMBL/GenBank/DDBJ whole genome shotgun (WGS) entry which is preliminary data.</text>
</comment>
<evidence type="ECO:0000256" key="10">
    <source>
        <dbReference type="ARBA" id="ARBA00023136"/>
    </source>
</evidence>
<dbReference type="InterPro" id="IPR046960">
    <property type="entry name" value="PPR_At4g14850-like_plant"/>
</dbReference>
<dbReference type="InterPro" id="IPR046848">
    <property type="entry name" value="E_motif"/>
</dbReference>
<protein>
    <recommendedName>
        <fullName evidence="14">Zinc finger Sec23/Sec24-type domain-containing protein</fullName>
    </recommendedName>
</protein>
<dbReference type="EMBL" id="VIEB01000064">
    <property type="protein sequence ID" value="TQE08839.1"/>
    <property type="molecule type" value="Genomic_DNA"/>
</dbReference>
<evidence type="ECO:0000313" key="15">
    <source>
        <dbReference type="EMBL" id="TQE08839.1"/>
    </source>
</evidence>
<feature type="repeat" description="PPR" evidence="12">
    <location>
        <begin position="361"/>
        <end position="395"/>
    </location>
</feature>
<keyword evidence="11" id="KW-0968">Cytoplasmic vesicle</keyword>
<dbReference type="GO" id="GO:0009451">
    <property type="term" value="P:RNA modification"/>
    <property type="evidence" value="ECO:0007669"/>
    <property type="project" value="InterPro"/>
</dbReference>
<comment type="subcellular location">
    <subcellularLocation>
        <location evidence="1">Cytoplasmic vesicle</location>
        <location evidence="1">COPII-coated vesicle membrane</location>
        <topology evidence="1">Peripheral membrane protein</topology>
        <orientation evidence="1">Cytoplasmic side</orientation>
    </subcellularLocation>
    <subcellularLocation>
        <location evidence="2">Endoplasmic reticulum membrane</location>
        <topology evidence="2">Peripheral membrane protein</topology>
        <orientation evidence="2">Cytoplasmic side</orientation>
    </subcellularLocation>
</comment>
<evidence type="ECO:0000256" key="5">
    <source>
        <dbReference type="ARBA" id="ARBA00022737"/>
    </source>
</evidence>
<dbReference type="FunFam" id="1.25.40.10:FF:000090">
    <property type="entry name" value="Pentatricopeptide repeat-containing protein, chloroplastic"/>
    <property type="match status" value="1"/>
</dbReference>
<dbReference type="AlphaFoldDB" id="A0A540NCS5"/>
<dbReference type="Gene3D" id="1.25.40.10">
    <property type="entry name" value="Tetratricopeptide repeat domain"/>
    <property type="match status" value="5"/>
</dbReference>
<dbReference type="Proteomes" id="UP000315295">
    <property type="component" value="Unassembled WGS sequence"/>
</dbReference>
<dbReference type="SUPFAM" id="SSF82919">
    <property type="entry name" value="Zn-finger domain of Sec23/24"/>
    <property type="match status" value="1"/>
</dbReference>
<dbReference type="GO" id="GO:0008270">
    <property type="term" value="F:zinc ion binding"/>
    <property type="evidence" value="ECO:0007669"/>
    <property type="project" value="InterPro"/>
</dbReference>
<dbReference type="Pfam" id="PF13041">
    <property type="entry name" value="PPR_2"/>
    <property type="match status" value="2"/>
</dbReference>
<dbReference type="Gene3D" id="2.30.30.380">
    <property type="entry name" value="Zn-finger domain of Sec23/24"/>
    <property type="match status" value="1"/>
</dbReference>
<evidence type="ECO:0000256" key="11">
    <source>
        <dbReference type="ARBA" id="ARBA00023329"/>
    </source>
</evidence>
<feature type="repeat" description="PPR" evidence="12">
    <location>
        <begin position="123"/>
        <end position="158"/>
    </location>
</feature>